<keyword evidence="2" id="KW-1185">Reference proteome</keyword>
<reference evidence="1 2" key="1">
    <citation type="journal article" date="2019" name="Genome Biol. Evol.">
        <title>Insights into the evolution of the New World diploid cottons (Gossypium, subgenus Houzingenia) based on genome sequencing.</title>
        <authorList>
            <person name="Grover C.E."/>
            <person name="Arick M.A. 2nd"/>
            <person name="Thrash A."/>
            <person name="Conover J.L."/>
            <person name="Sanders W.S."/>
            <person name="Peterson D.G."/>
            <person name="Frelichowski J.E."/>
            <person name="Scheffler J.A."/>
            <person name="Scheffler B.E."/>
            <person name="Wendel J.F."/>
        </authorList>
    </citation>
    <scope>NUCLEOTIDE SEQUENCE [LARGE SCALE GENOMIC DNA]</scope>
    <source>
        <strain evidence="1">8</strain>
        <tissue evidence="1">Leaf</tissue>
    </source>
</reference>
<evidence type="ECO:0000313" key="2">
    <source>
        <dbReference type="Proteomes" id="UP000593568"/>
    </source>
</evidence>
<gene>
    <name evidence="1" type="ORF">Gotri_004216</name>
</gene>
<name>A0A7J9F668_9ROSI</name>
<proteinExistence type="predicted"/>
<sequence>MTSMVFFITKLVPSIVQNGFLCLKKGYKFLVYLMYL</sequence>
<dbReference type="AlphaFoldDB" id="A0A7J9F668"/>
<dbReference type="Proteomes" id="UP000593568">
    <property type="component" value="Unassembled WGS sequence"/>
</dbReference>
<comment type="caution">
    <text evidence="1">The sequence shown here is derived from an EMBL/GenBank/DDBJ whole genome shotgun (WGS) entry which is preliminary data.</text>
</comment>
<accession>A0A7J9F668</accession>
<organism evidence="1 2">
    <name type="scientific">Gossypium trilobum</name>
    <dbReference type="NCBI Taxonomy" id="34281"/>
    <lineage>
        <taxon>Eukaryota</taxon>
        <taxon>Viridiplantae</taxon>
        <taxon>Streptophyta</taxon>
        <taxon>Embryophyta</taxon>
        <taxon>Tracheophyta</taxon>
        <taxon>Spermatophyta</taxon>
        <taxon>Magnoliopsida</taxon>
        <taxon>eudicotyledons</taxon>
        <taxon>Gunneridae</taxon>
        <taxon>Pentapetalae</taxon>
        <taxon>rosids</taxon>
        <taxon>malvids</taxon>
        <taxon>Malvales</taxon>
        <taxon>Malvaceae</taxon>
        <taxon>Malvoideae</taxon>
        <taxon>Gossypium</taxon>
    </lineage>
</organism>
<evidence type="ECO:0000313" key="1">
    <source>
        <dbReference type="EMBL" id="MBA0780075.1"/>
    </source>
</evidence>
<protein>
    <submittedName>
        <fullName evidence="1">Uncharacterized protein</fullName>
    </submittedName>
</protein>
<dbReference type="EMBL" id="JABEZW010000011">
    <property type="protein sequence ID" value="MBA0780075.1"/>
    <property type="molecule type" value="Genomic_DNA"/>
</dbReference>